<protein>
    <submittedName>
        <fullName evidence="1">Uncharacterized protein</fullName>
    </submittedName>
</protein>
<evidence type="ECO:0000313" key="1">
    <source>
        <dbReference type="EMBL" id="CAE8591573.1"/>
    </source>
</evidence>
<dbReference type="InterPro" id="IPR036770">
    <property type="entry name" value="Ankyrin_rpt-contain_sf"/>
</dbReference>
<gene>
    <name evidence="1" type="ORF">PGLA1383_LOCUS10242</name>
</gene>
<dbReference type="Proteomes" id="UP000654075">
    <property type="component" value="Unassembled WGS sequence"/>
</dbReference>
<dbReference type="PANTHER" id="PTHR46586">
    <property type="entry name" value="ANKYRIN REPEAT-CONTAINING PROTEIN"/>
    <property type="match status" value="1"/>
</dbReference>
<evidence type="ECO:0000313" key="2">
    <source>
        <dbReference type="Proteomes" id="UP000654075"/>
    </source>
</evidence>
<reference evidence="1" key="1">
    <citation type="submission" date="2021-02" db="EMBL/GenBank/DDBJ databases">
        <authorList>
            <person name="Dougan E. K."/>
            <person name="Rhodes N."/>
            <person name="Thang M."/>
            <person name="Chan C."/>
        </authorList>
    </citation>
    <scope>NUCLEOTIDE SEQUENCE</scope>
</reference>
<dbReference type="InterPro" id="IPR052050">
    <property type="entry name" value="SecEffector_AnkRepeat"/>
</dbReference>
<comment type="caution">
    <text evidence="1">The sequence shown here is derived from an EMBL/GenBank/DDBJ whole genome shotgun (WGS) entry which is preliminary data.</text>
</comment>
<organism evidence="1 2">
    <name type="scientific">Polarella glacialis</name>
    <name type="common">Dinoflagellate</name>
    <dbReference type="NCBI Taxonomy" id="89957"/>
    <lineage>
        <taxon>Eukaryota</taxon>
        <taxon>Sar</taxon>
        <taxon>Alveolata</taxon>
        <taxon>Dinophyceae</taxon>
        <taxon>Suessiales</taxon>
        <taxon>Suessiaceae</taxon>
        <taxon>Polarella</taxon>
    </lineage>
</organism>
<dbReference type="AlphaFoldDB" id="A0A813E1Q2"/>
<name>A0A813E1Q2_POLGL</name>
<proteinExistence type="predicted"/>
<dbReference type="OMA" id="GATWNEW"/>
<dbReference type="PANTHER" id="PTHR46586:SF3">
    <property type="entry name" value="ANKYRIN REPEAT-CONTAINING PROTEIN"/>
    <property type="match status" value="1"/>
</dbReference>
<dbReference type="Gene3D" id="1.25.40.20">
    <property type="entry name" value="Ankyrin repeat-containing domain"/>
    <property type="match status" value="1"/>
</dbReference>
<dbReference type="OrthoDB" id="543798at2759"/>
<accession>A0A813E1Q2</accession>
<sequence length="315" mass="35694">MFGQAAAQNRVDALEWLHARGCPRDRMAFAWAAHKGAMEALQYLHVQGAPLDPLAASFAAESGRLDVLRWLHARDAPIDKDRLYNHAASAGHKEVLQWARENCGPHFTLDAGTCAQVAQSEDEAKARSILEWLRQEGFPWGEETAHNAMRKGHIELVRWLILEGAPFDHGMLTQLAASYGDREVLEWLTQRNVQVGPQTWFGATSRSNHNICEWLLEKEVPWDTEACEGAAMNDDLDMLKWLRERGAPWDEQVTHEAIDHSGGEREEDDEGPAPNIELLAWSRAHGCPIDPDWSLRLLDWLLLHDWIEEPEAIEL</sequence>
<dbReference type="SUPFAM" id="SSF48403">
    <property type="entry name" value="Ankyrin repeat"/>
    <property type="match status" value="1"/>
</dbReference>
<keyword evidence="2" id="KW-1185">Reference proteome</keyword>
<dbReference type="EMBL" id="CAJNNV010005037">
    <property type="protein sequence ID" value="CAE8591573.1"/>
    <property type="molecule type" value="Genomic_DNA"/>
</dbReference>